<sequence length="238" mass="26438">MATAAATTMLAESFTTTDNEFNADSSTAAVYDATTTADKEDTIRTAAETDSRSYEATSTSTITPTTDDDTIASAHLTWDKIPADDHELRLHYLAHKKCSPSALLSEEEKMYLSDYKSNGSPKADLLFICASLLLKEELTCEEDALLELSLSGIYNYLNPYMKKVYQEKLNRSPPSTVITTTTATNSVAEAMTGVRNLLDSEKDMDDILYKVQLEKARLVKEKLRHSDMYKALAILEKM</sequence>
<proteinExistence type="predicted"/>
<evidence type="ECO:0000313" key="2">
    <source>
        <dbReference type="EMBL" id="PHZ07672.1"/>
    </source>
</evidence>
<feature type="compositionally biased region" description="Low complexity" evidence="1">
    <location>
        <begin position="56"/>
        <end position="65"/>
    </location>
</feature>
<reference evidence="2 3" key="1">
    <citation type="journal article" date="2016" name="Proc. Natl. Acad. Sci. U.S.A.">
        <title>Lipid metabolic changes in an early divergent fungus govern the establishment of a mutualistic symbiosis with endobacteria.</title>
        <authorList>
            <person name="Lastovetsky O.A."/>
            <person name="Gaspar M.L."/>
            <person name="Mondo S.J."/>
            <person name="LaButti K.M."/>
            <person name="Sandor L."/>
            <person name="Grigoriev I.V."/>
            <person name="Henry S.A."/>
            <person name="Pawlowska T.E."/>
        </authorList>
    </citation>
    <scope>NUCLEOTIDE SEQUENCE [LARGE SCALE GENOMIC DNA]</scope>
    <source>
        <strain evidence="2 3">ATCC 52813</strain>
    </source>
</reference>
<dbReference type="GeneID" id="35446906"/>
<organism evidence="2 3">
    <name type="scientific">Rhizopus microsporus ATCC 52813</name>
    <dbReference type="NCBI Taxonomy" id="1340429"/>
    <lineage>
        <taxon>Eukaryota</taxon>
        <taxon>Fungi</taxon>
        <taxon>Fungi incertae sedis</taxon>
        <taxon>Mucoromycota</taxon>
        <taxon>Mucoromycotina</taxon>
        <taxon>Mucoromycetes</taxon>
        <taxon>Mucorales</taxon>
        <taxon>Mucorineae</taxon>
        <taxon>Rhizopodaceae</taxon>
        <taxon>Rhizopus</taxon>
    </lineage>
</organism>
<dbReference type="RefSeq" id="XP_023461380.1">
    <property type="nucleotide sequence ID" value="XM_023615918.1"/>
</dbReference>
<keyword evidence="3" id="KW-1185">Reference proteome</keyword>
<protein>
    <submittedName>
        <fullName evidence="2">Uncharacterized protein</fullName>
    </submittedName>
</protein>
<gene>
    <name evidence="2" type="ORF">RHIMIDRAFT_95344</name>
</gene>
<feature type="region of interest" description="Disordered" evidence="1">
    <location>
        <begin position="46"/>
        <end position="66"/>
    </location>
</feature>
<evidence type="ECO:0000313" key="3">
    <source>
        <dbReference type="Proteomes" id="UP000242254"/>
    </source>
</evidence>
<dbReference type="AlphaFoldDB" id="A0A2G4SFX8"/>
<evidence type="ECO:0000256" key="1">
    <source>
        <dbReference type="SAM" id="MobiDB-lite"/>
    </source>
</evidence>
<accession>A0A2G4SFX8</accession>
<name>A0A2G4SFX8_RHIZD</name>
<dbReference type="Proteomes" id="UP000242254">
    <property type="component" value="Unassembled WGS sequence"/>
</dbReference>
<dbReference type="EMBL" id="KZ303872">
    <property type="protein sequence ID" value="PHZ07672.1"/>
    <property type="molecule type" value="Genomic_DNA"/>
</dbReference>